<organism evidence="1 2">
    <name type="scientific">Pseudomonas putida ND6</name>
    <dbReference type="NCBI Taxonomy" id="231023"/>
    <lineage>
        <taxon>Bacteria</taxon>
        <taxon>Pseudomonadati</taxon>
        <taxon>Pseudomonadota</taxon>
        <taxon>Gammaproteobacteria</taxon>
        <taxon>Pseudomonadales</taxon>
        <taxon>Pseudomonadaceae</taxon>
        <taxon>Pseudomonas</taxon>
    </lineage>
</organism>
<name>I3UTA9_PSEPU</name>
<dbReference type="HOGENOM" id="CLU_2737010_0_0_6"/>
<accession>I3UTA9</accession>
<gene>
    <name evidence="1" type="ORF">YSA_03632</name>
</gene>
<proteinExistence type="predicted"/>
<evidence type="ECO:0000313" key="2">
    <source>
        <dbReference type="Proteomes" id="UP000005268"/>
    </source>
</evidence>
<dbReference type="KEGG" id="ppi:YSA_03632"/>
<sequence>MCASALKFWGCCAAQSRHKATQGLRQALDVYGDFQGFQRRLDVDAQRCTQLHYPGLMGGFAVMMFLDTALG</sequence>
<dbReference type="EMBL" id="CP003588">
    <property type="protein sequence ID" value="AFK68730.1"/>
    <property type="molecule type" value="Genomic_DNA"/>
</dbReference>
<protein>
    <submittedName>
        <fullName evidence="1">Uncharacterized protein</fullName>
    </submittedName>
</protein>
<dbReference type="AlphaFoldDB" id="I3UTA9"/>
<reference evidence="1 2" key="1">
    <citation type="journal article" date="2012" name="J. Bacteriol.">
        <title>Complete Genome Sequence of the Naphthalene-Degrading Pseudomonas putida Strain ND6.</title>
        <authorList>
            <person name="Li S."/>
            <person name="Zhao H."/>
            <person name="Li Y."/>
            <person name="Niu S."/>
            <person name="Cai B."/>
        </authorList>
    </citation>
    <scope>NUCLEOTIDE SEQUENCE [LARGE SCALE GENOMIC DNA]</scope>
    <source>
        <strain evidence="1 2">ND6</strain>
    </source>
</reference>
<dbReference type="Proteomes" id="UP000005268">
    <property type="component" value="Chromosome"/>
</dbReference>
<evidence type="ECO:0000313" key="1">
    <source>
        <dbReference type="EMBL" id="AFK68730.1"/>
    </source>
</evidence>